<dbReference type="InterPro" id="IPR045147">
    <property type="entry name" value="ARI3A/B/C"/>
</dbReference>
<dbReference type="PROSITE" id="PS50004">
    <property type="entry name" value="C2"/>
    <property type="match status" value="2"/>
</dbReference>
<dbReference type="PANTHER" id="PTHR15348">
    <property type="entry name" value="AT-RICH INTERACTIVE DOMAIN-CONTAINING PROTEIN ARID DOMAIN- CONTAINING PROTEIN DEAD RINGER PROTEIN B-CELL REGULATOR OF IGH TRANSCRIPTION BRIGHT"/>
    <property type="match status" value="1"/>
</dbReference>
<evidence type="ECO:0000256" key="8">
    <source>
        <dbReference type="ARBA" id="ARBA00062449"/>
    </source>
</evidence>
<dbReference type="SMART" id="SM01014">
    <property type="entry name" value="ARID"/>
    <property type="match status" value="1"/>
</dbReference>
<dbReference type="GO" id="GO:0003677">
    <property type="term" value="F:DNA binding"/>
    <property type="evidence" value="ECO:0007669"/>
    <property type="project" value="UniProtKB-UniRule"/>
</dbReference>
<feature type="domain" description="REKLES" evidence="13">
    <location>
        <begin position="396"/>
        <end position="496"/>
    </location>
</feature>
<comment type="caution">
    <text evidence="14">The sequence shown here is derived from an EMBL/GenBank/DDBJ whole genome shotgun (WGS) entry which is preliminary data.</text>
</comment>
<comment type="subunit">
    <text evidence="8">Heterodimer with ARID3A. Interacts with unphosphorylated RB1.</text>
</comment>
<organism evidence="14 15">
    <name type="scientific">Alligator mississippiensis</name>
    <name type="common">American alligator</name>
    <dbReference type="NCBI Taxonomy" id="8496"/>
    <lineage>
        <taxon>Eukaryota</taxon>
        <taxon>Metazoa</taxon>
        <taxon>Chordata</taxon>
        <taxon>Craniata</taxon>
        <taxon>Vertebrata</taxon>
        <taxon>Euteleostomi</taxon>
        <taxon>Archelosauria</taxon>
        <taxon>Archosauria</taxon>
        <taxon>Crocodylia</taxon>
        <taxon>Alligatoridae</taxon>
        <taxon>Alligatorinae</taxon>
        <taxon>Alligator</taxon>
    </lineage>
</organism>
<reference evidence="14 15" key="1">
    <citation type="journal article" date="2012" name="Genome Biol.">
        <title>Sequencing three crocodilian genomes to illuminate the evolution of archosaurs and amniotes.</title>
        <authorList>
            <person name="St John J.A."/>
            <person name="Braun E.L."/>
            <person name="Isberg S.R."/>
            <person name="Miles L.G."/>
            <person name="Chong A.Y."/>
            <person name="Gongora J."/>
            <person name="Dalzell P."/>
            <person name="Moran C."/>
            <person name="Bed'hom B."/>
            <person name="Abzhanov A."/>
            <person name="Burgess S.C."/>
            <person name="Cooksey A.M."/>
            <person name="Castoe T.A."/>
            <person name="Crawford N.G."/>
            <person name="Densmore L.D."/>
            <person name="Drew J.C."/>
            <person name="Edwards S.V."/>
            <person name="Faircloth B.C."/>
            <person name="Fujita M.K."/>
            <person name="Greenwold M.J."/>
            <person name="Hoffmann F.G."/>
            <person name="Howard J.M."/>
            <person name="Iguchi T."/>
            <person name="Janes D.E."/>
            <person name="Khan S.Y."/>
            <person name="Kohno S."/>
            <person name="de Koning A.J."/>
            <person name="Lance S.L."/>
            <person name="McCarthy F.M."/>
            <person name="McCormack J.E."/>
            <person name="Merchant M.E."/>
            <person name="Peterson D.G."/>
            <person name="Pollock D.D."/>
            <person name="Pourmand N."/>
            <person name="Raney B.J."/>
            <person name="Roessler K.A."/>
            <person name="Sanford J.R."/>
            <person name="Sawyer R.H."/>
            <person name="Schmidt C.J."/>
            <person name="Triplett E.W."/>
            <person name="Tuberville T.D."/>
            <person name="Venegas-Anaya M."/>
            <person name="Howard J.T."/>
            <person name="Jarvis E.D."/>
            <person name="Guillette L.J.Jr."/>
            <person name="Glenn T.C."/>
            <person name="Green R.E."/>
            <person name="Ray D.A."/>
        </authorList>
    </citation>
    <scope>NUCLEOTIDE SEQUENCE [LARGE SCALE GENOMIC DNA]</scope>
    <source>
        <strain evidence="14">KSC_2009_1</strain>
    </source>
</reference>
<evidence type="ECO:0000256" key="4">
    <source>
        <dbReference type="ARBA" id="ARBA00023015"/>
    </source>
</evidence>
<feature type="compositionally biased region" description="Polar residues" evidence="10">
    <location>
        <begin position="120"/>
        <end position="129"/>
    </location>
</feature>
<name>A0A151MAK9_ALLMI</name>
<dbReference type="InterPro" id="IPR000008">
    <property type="entry name" value="C2_dom"/>
</dbReference>
<evidence type="ECO:0000259" key="13">
    <source>
        <dbReference type="PROSITE" id="PS51486"/>
    </source>
</evidence>
<evidence type="ECO:0000313" key="15">
    <source>
        <dbReference type="Proteomes" id="UP000050525"/>
    </source>
</evidence>
<proteinExistence type="predicted"/>
<dbReference type="Pfam" id="PF00168">
    <property type="entry name" value="C2"/>
    <property type="match status" value="2"/>
</dbReference>
<accession>A0A151MAK9</accession>
<keyword evidence="1" id="KW-0488">Methylation</keyword>
<dbReference type="Gene3D" id="1.10.150.60">
    <property type="entry name" value="ARID DNA-binding domain"/>
    <property type="match status" value="1"/>
</dbReference>
<dbReference type="PROSITE" id="PS51011">
    <property type="entry name" value="ARID"/>
    <property type="match status" value="1"/>
</dbReference>
<comment type="subcellular location">
    <subcellularLocation>
        <location evidence="9">Nucleus</location>
    </subcellularLocation>
</comment>
<dbReference type="SUPFAM" id="SSF49562">
    <property type="entry name" value="C2 domain (Calcium/lipid-binding domain, CaLB)"/>
    <property type="match status" value="2"/>
</dbReference>
<feature type="compositionally biased region" description="Polar residues" evidence="10">
    <location>
        <begin position="147"/>
        <end position="156"/>
    </location>
</feature>
<feature type="domain" description="C2" evidence="11">
    <location>
        <begin position="671"/>
        <end position="790"/>
    </location>
</feature>
<keyword evidence="15" id="KW-1185">Reference proteome</keyword>
<dbReference type="eggNOG" id="KOG2744">
    <property type="taxonomic scope" value="Eukaryota"/>
</dbReference>
<dbReference type="Proteomes" id="UP000050525">
    <property type="component" value="Unassembled WGS sequence"/>
</dbReference>
<evidence type="ECO:0000256" key="5">
    <source>
        <dbReference type="ARBA" id="ARBA00023125"/>
    </source>
</evidence>
<dbReference type="AlphaFoldDB" id="A0A151MAK9"/>
<evidence type="ECO:0000256" key="1">
    <source>
        <dbReference type="ARBA" id="ARBA00022481"/>
    </source>
</evidence>
<protein>
    <recommendedName>
        <fullName evidence="9">AT-rich interactive domain-containing protein 3</fullName>
        <shortName evidence="9">ARID domain-containing protein</shortName>
    </recommendedName>
</protein>
<evidence type="ECO:0000256" key="9">
    <source>
        <dbReference type="RuleBase" id="RU369100"/>
    </source>
</evidence>
<keyword evidence="4 9" id="KW-0805">Transcription regulation</keyword>
<evidence type="ECO:0000256" key="6">
    <source>
        <dbReference type="ARBA" id="ARBA00023163"/>
    </source>
</evidence>
<dbReference type="SMART" id="SM00239">
    <property type="entry name" value="C2"/>
    <property type="match status" value="2"/>
</dbReference>
<gene>
    <name evidence="14" type="primary">ARID3B</name>
    <name evidence="14" type="ORF">Y1Q_0001712</name>
</gene>
<feature type="compositionally biased region" description="Low complexity" evidence="10">
    <location>
        <begin position="313"/>
        <end position="332"/>
    </location>
</feature>
<evidence type="ECO:0000256" key="3">
    <source>
        <dbReference type="ARBA" id="ARBA00022990"/>
    </source>
</evidence>
<evidence type="ECO:0000256" key="7">
    <source>
        <dbReference type="ARBA" id="ARBA00023242"/>
    </source>
</evidence>
<keyword evidence="5 9" id="KW-0238">DNA-binding</keyword>
<evidence type="ECO:0000313" key="14">
    <source>
        <dbReference type="EMBL" id="KYO21531.1"/>
    </source>
</evidence>
<evidence type="ECO:0000256" key="2">
    <source>
        <dbReference type="ARBA" id="ARBA00022553"/>
    </source>
</evidence>
<dbReference type="SMART" id="SM00501">
    <property type="entry name" value="BRIGHT"/>
    <property type="match status" value="1"/>
</dbReference>
<dbReference type="PROSITE" id="PS51486">
    <property type="entry name" value="REKLES"/>
    <property type="match status" value="1"/>
</dbReference>
<dbReference type="InterPro" id="IPR023334">
    <property type="entry name" value="REKLES_domain"/>
</dbReference>
<evidence type="ECO:0000259" key="12">
    <source>
        <dbReference type="PROSITE" id="PS51011"/>
    </source>
</evidence>
<dbReference type="SUPFAM" id="SSF46774">
    <property type="entry name" value="ARID-like"/>
    <property type="match status" value="1"/>
</dbReference>
<evidence type="ECO:0000259" key="11">
    <source>
        <dbReference type="PROSITE" id="PS50004"/>
    </source>
</evidence>
<keyword evidence="7 9" id="KW-0539">Nucleus</keyword>
<dbReference type="FunFam" id="2.60.40.150:FF:000273">
    <property type="entry name" value="Predicted protein"/>
    <property type="match status" value="1"/>
</dbReference>
<feature type="region of interest" description="Disordered" evidence="10">
    <location>
        <begin position="52"/>
        <end position="181"/>
    </location>
</feature>
<keyword evidence="2" id="KW-0597">Phosphoprotein</keyword>
<dbReference type="InterPro" id="IPR001606">
    <property type="entry name" value="ARID_dom"/>
</dbReference>
<dbReference type="InterPro" id="IPR035892">
    <property type="entry name" value="C2_domain_sf"/>
</dbReference>
<keyword evidence="3" id="KW-0007">Acetylation</keyword>
<feature type="domain" description="C2" evidence="11">
    <location>
        <begin position="821"/>
        <end position="956"/>
    </location>
</feature>
<feature type="compositionally biased region" description="Acidic residues" evidence="10">
    <location>
        <begin position="66"/>
        <end position="95"/>
    </location>
</feature>
<dbReference type="Pfam" id="PF01388">
    <property type="entry name" value="ARID"/>
    <property type="match status" value="1"/>
</dbReference>
<dbReference type="CDD" id="cd16879">
    <property type="entry name" value="ARID_ARID3B"/>
    <property type="match status" value="1"/>
</dbReference>
<feature type="compositionally biased region" description="Basic and acidic residues" evidence="10">
    <location>
        <begin position="136"/>
        <end position="146"/>
    </location>
</feature>
<dbReference type="CDD" id="cd00276">
    <property type="entry name" value="C2B_Synaptotagmin"/>
    <property type="match status" value="1"/>
</dbReference>
<keyword evidence="6" id="KW-0804">Transcription</keyword>
<dbReference type="STRING" id="8496.A0A151MAK9"/>
<dbReference type="FunFam" id="1.10.150.60:FF:000008">
    <property type="entry name" value="Putative AT-rich interactive domain-containing protein 3B"/>
    <property type="match status" value="1"/>
</dbReference>
<dbReference type="FunFam" id="2.60.40.150:FF:000231">
    <property type="entry name" value="Predicted protein"/>
    <property type="match status" value="1"/>
</dbReference>
<feature type="domain" description="ARID" evidence="12">
    <location>
        <begin position="199"/>
        <end position="291"/>
    </location>
</feature>
<evidence type="ECO:0000256" key="10">
    <source>
        <dbReference type="SAM" id="MobiDB-lite"/>
    </source>
</evidence>
<comment type="function">
    <text evidence="9">Transcription factor.</text>
</comment>
<dbReference type="Gene3D" id="2.60.40.150">
    <property type="entry name" value="C2 domain"/>
    <property type="match status" value="2"/>
</dbReference>
<dbReference type="InterPro" id="IPR036431">
    <property type="entry name" value="ARID_dom_sf"/>
</dbReference>
<dbReference type="GO" id="GO:0005634">
    <property type="term" value="C:nucleus"/>
    <property type="evidence" value="ECO:0007669"/>
    <property type="project" value="UniProtKB-SubCell"/>
</dbReference>
<sequence>MDSRERQQRQIREAQMLYTQQLAAQHAVLAATSGRASGGSAVGPLARVPPVAGAARAFDQSSMNSDPEEEEEEDEEEEDEEEEGGLEGGDLEDGTEMTGKDACSALKFFHSPKVAHHNQRVASTSNPTPGHQRGQPVKEEQGKDTTKQPYSDSPSGRQPWRLDDQLKQNGNLSWSEEADGGRGREISRDFAKLYELDSDPERKEFLDDLFIFMQKRGTPINRIPIMAKQILDLYMLYKLVTEKGGLVEIINKKIWREITKGLNLPTSITSAAFTLRTQYMKYLYAYECEKKSLSSPAELQAAIDGNRREGRRPSYSSSLFSYSPSTTGSPSLLSPPKIRFPIIGVTPGSGTSSPRVSPATAVRKGDGVPLTVSMPNRIAMPVALANQQATVAARTATLEQLRERLESGEPPEKKFSRMTEEEQRLVQQALQRNLFSMARQIPMKIKINGREDKPDSAAAAAAALNLSPSGIGSINMSVEINGTIYAGVLFAQKPDSSVLSAHLQSQINEAEHLQVFLGVGLALLCFSLLLGCAICWRRSRWHKHNSSKNRVLEQTLVDLRPALPSKTTAVAIQQQNTRIVGEAANDLPGSPGCGSPPNRTVLSRTSLSSYPFSQALNLPSMLLEGWEHRRNISRDSIFYDEHRPLTSPMQGACLHQSYTVPENLSSTGSKPWPQLHFTLLYSQSEATLTVTVIGVSHLPKVSRSSRSSYVKVYLLPRFIEPQRTAVRRKSLNPEFQEQFQFGRYSLEELRGFTLRFAVYMKTRSLKDLFIGEVLFPCAQVTWNPKVSSSYSWELSTTKTKLRKCLSSQDVSSSISSSQPRSMGQLFLLLQYQALANRIKVLIRKAENLSRLTRVPGTPDHYIVIHLYHNGKIIDTKETKGIAGYNPVWNTPFLFSIPAGDIQQQQLSLEFIVMQVRIYTRSCTLGRVLIGPNAPEAGLIHWKEMCSRGQVESARWHLIQPDASRLSP</sequence>
<dbReference type="PANTHER" id="PTHR15348:SF3">
    <property type="entry name" value="AT-RICH INTERACTIVE DOMAIN-CONTAINING PROTEIN 3B"/>
    <property type="match status" value="1"/>
</dbReference>
<dbReference type="EMBL" id="AKHW03006295">
    <property type="protein sequence ID" value="KYO21531.1"/>
    <property type="molecule type" value="Genomic_DNA"/>
</dbReference>
<feature type="region of interest" description="Disordered" evidence="10">
    <location>
        <begin position="304"/>
        <end position="332"/>
    </location>
</feature>
<dbReference type="GO" id="GO:0006357">
    <property type="term" value="P:regulation of transcription by RNA polymerase II"/>
    <property type="evidence" value="ECO:0007669"/>
    <property type="project" value="InterPro"/>
</dbReference>